<feature type="domain" description="TLDc" evidence="5">
    <location>
        <begin position="12"/>
        <end position="87"/>
    </location>
</feature>
<name>A0A0C2WJE2_AMAMK</name>
<evidence type="ECO:0000256" key="2">
    <source>
        <dbReference type="ARBA" id="ARBA00009540"/>
    </source>
</evidence>
<dbReference type="GO" id="GO:0005739">
    <property type="term" value="C:mitochondrion"/>
    <property type="evidence" value="ECO:0007669"/>
    <property type="project" value="UniProtKB-SubCell"/>
</dbReference>
<dbReference type="OrthoDB" id="26679at2759"/>
<dbReference type="GO" id="GO:0006979">
    <property type="term" value="P:response to oxidative stress"/>
    <property type="evidence" value="ECO:0007669"/>
    <property type="project" value="TreeGrafter"/>
</dbReference>
<keyword evidence="3" id="KW-0496">Mitochondrion</keyword>
<evidence type="ECO:0000256" key="4">
    <source>
        <dbReference type="ARBA" id="ARBA00040604"/>
    </source>
</evidence>
<evidence type="ECO:0000256" key="3">
    <source>
        <dbReference type="ARBA" id="ARBA00023128"/>
    </source>
</evidence>
<keyword evidence="7" id="KW-1185">Reference proteome</keyword>
<evidence type="ECO:0000313" key="6">
    <source>
        <dbReference type="EMBL" id="KIL61647.1"/>
    </source>
</evidence>
<accession>A0A0C2WJE2</accession>
<evidence type="ECO:0000259" key="5">
    <source>
        <dbReference type="Pfam" id="PF07534"/>
    </source>
</evidence>
<dbReference type="EMBL" id="KN818281">
    <property type="protein sequence ID" value="KIL61647.1"/>
    <property type="molecule type" value="Genomic_DNA"/>
</dbReference>
<comment type="similarity">
    <text evidence="2">Belongs to the OXR1 family.</text>
</comment>
<dbReference type="InterPro" id="IPR006571">
    <property type="entry name" value="TLDc_dom"/>
</dbReference>
<organism evidence="6 7">
    <name type="scientific">Amanita muscaria (strain Koide BX008)</name>
    <dbReference type="NCBI Taxonomy" id="946122"/>
    <lineage>
        <taxon>Eukaryota</taxon>
        <taxon>Fungi</taxon>
        <taxon>Dikarya</taxon>
        <taxon>Basidiomycota</taxon>
        <taxon>Agaricomycotina</taxon>
        <taxon>Agaricomycetes</taxon>
        <taxon>Agaricomycetidae</taxon>
        <taxon>Agaricales</taxon>
        <taxon>Pluteineae</taxon>
        <taxon>Amanitaceae</taxon>
        <taxon>Amanita</taxon>
    </lineage>
</organism>
<dbReference type="AlphaFoldDB" id="A0A0C2WJE2"/>
<evidence type="ECO:0000313" key="7">
    <source>
        <dbReference type="Proteomes" id="UP000054549"/>
    </source>
</evidence>
<evidence type="ECO:0000256" key="1">
    <source>
        <dbReference type="ARBA" id="ARBA00004173"/>
    </source>
</evidence>
<gene>
    <name evidence="6" type="ORF">M378DRAFT_82266</name>
</gene>
<dbReference type="HOGENOM" id="CLU_2580465_0_0_1"/>
<dbReference type="GO" id="GO:0005634">
    <property type="term" value="C:nucleus"/>
    <property type="evidence" value="ECO:0007669"/>
    <property type="project" value="TreeGrafter"/>
</dbReference>
<dbReference type="Pfam" id="PF07534">
    <property type="entry name" value="TLD"/>
    <property type="match status" value="1"/>
</dbReference>
<dbReference type="STRING" id="946122.A0A0C2WJE2"/>
<proteinExistence type="inferred from homology"/>
<dbReference type="Proteomes" id="UP000054549">
    <property type="component" value="Unassembled WGS sequence"/>
</dbReference>
<dbReference type="InParanoid" id="A0A0C2WJE2"/>
<protein>
    <recommendedName>
        <fullName evidence="4">Oxidation resistance protein 1</fullName>
    </recommendedName>
</protein>
<dbReference type="PANTHER" id="PTHR23354:SF62">
    <property type="entry name" value="MUSTARD, ISOFORM V"/>
    <property type="match status" value="1"/>
</dbReference>
<sequence length="87" mass="9703">MWRYPNVERHEKDFDVYKWTGRNKYVVLGEPDYISFGGGEGKYGLCLDETLFEGSSARCPTFDNEPLCSPGANKAGAVAFECVALEV</sequence>
<reference evidence="6 7" key="1">
    <citation type="submission" date="2014-04" db="EMBL/GenBank/DDBJ databases">
        <title>Evolutionary Origins and Diversification of the Mycorrhizal Mutualists.</title>
        <authorList>
            <consortium name="DOE Joint Genome Institute"/>
            <consortium name="Mycorrhizal Genomics Consortium"/>
            <person name="Kohler A."/>
            <person name="Kuo A."/>
            <person name="Nagy L.G."/>
            <person name="Floudas D."/>
            <person name="Copeland A."/>
            <person name="Barry K.W."/>
            <person name="Cichocki N."/>
            <person name="Veneault-Fourrey C."/>
            <person name="LaButti K."/>
            <person name="Lindquist E.A."/>
            <person name="Lipzen A."/>
            <person name="Lundell T."/>
            <person name="Morin E."/>
            <person name="Murat C."/>
            <person name="Riley R."/>
            <person name="Ohm R."/>
            <person name="Sun H."/>
            <person name="Tunlid A."/>
            <person name="Henrissat B."/>
            <person name="Grigoriev I.V."/>
            <person name="Hibbett D.S."/>
            <person name="Martin F."/>
        </authorList>
    </citation>
    <scope>NUCLEOTIDE SEQUENCE [LARGE SCALE GENOMIC DNA]</scope>
    <source>
        <strain evidence="6 7">Koide BX008</strain>
    </source>
</reference>
<dbReference type="PANTHER" id="PTHR23354">
    <property type="entry name" value="NUCLEOLAR PROTEIN 7/ESTROGEN RECEPTOR COACTIVATOR-RELATED"/>
    <property type="match status" value="1"/>
</dbReference>
<comment type="subcellular location">
    <subcellularLocation>
        <location evidence="1">Mitochondrion</location>
    </subcellularLocation>
</comment>